<evidence type="ECO:0000313" key="6">
    <source>
        <dbReference type="Proteomes" id="UP000293902"/>
    </source>
</evidence>
<sequence>MADQTNQANQANTVAGPWNTPFWPEGVAHNVTDYHYPVFKLLDDSAARYPNQVFTIFNGAKKTFSQVKDTADRIAYFLVKKGIKKGDKVAIVLPNLPHFPEIFFGIMKTGAVAVNCNPIYTPTELKQQLNDSTAKMVFCMDHSTFYPNAVKAAEGTAIETMVVCNIKSYLPKLQGFLGGLLGKIPKADHHDPEHIMFDDMVARSRPEPPDITIDPINDTAVMLYTGGTTGVPKGAELVHINFTYQVTAIMEYLRLSHGDGKPLEKAYYGGYHRFLGILPWYHSFGISVAMLCAAGSGSSLVCIPDPRTGKPPFTDVLKAVQKYRPTLMPAVPTIFVAFTNHAKLDEYDLSSLMGCFSGGAPMPPDVCRQFEEKTGAVIFEGYGLTETAPVLSANPTNREIRKIGSIGFPLPGTDIKILDLENPTKELSRGKDGEVAACGPQVMKGYWNNSDANADAFVTIAGKRYFLTGDIGHIDEDGYILITDRKKDMILVGGFNVYPRDVEDIIYTHPKVELCAVIGVANKHSGETVKAVIKLKQGQTATQEEFMAFCKENMAGYKRPRIIEFKDDIPVSNIGKVLRRELRAPHSD</sequence>
<dbReference type="EMBL" id="CP036313">
    <property type="protein sequence ID" value="QBH15325.1"/>
    <property type="molecule type" value="Genomic_DNA"/>
</dbReference>
<dbReference type="Pfam" id="PF13193">
    <property type="entry name" value="AMP-binding_C"/>
    <property type="match status" value="1"/>
</dbReference>
<dbReference type="InterPro" id="IPR045851">
    <property type="entry name" value="AMP-bd_C_sf"/>
</dbReference>
<keyword evidence="4" id="KW-0436">Ligase</keyword>
<evidence type="ECO:0000313" key="3">
    <source>
        <dbReference type="EMBL" id="QBH15325.1"/>
    </source>
</evidence>
<dbReference type="PROSITE" id="PS00455">
    <property type="entry name" value="AMP_BINDING"/>
    <property type="match status" value="1"/>
</dbReference>
<dbReference type="OrthoDB" id="9765680at2"/>
<dbReference type="EMBL" id="QLNI01000038">
    <property type="protein sequence ID" value="RAM00795.1"/>
    <property type="molecule type" value="Genomic_DNA"/>
</dbReference>
<dbReference type="Proteomes" id="UP000248798">
    <property type="component" value="Unassembled WGS sequence"/>
</dbReference>
<organism evidence="4 5">
    <name type="scientific">Desulfobacter hydrogenophilus</name>
    <dbReference type="NCBI Taxonomy" id="2291"/>
    <lineage>
        <taxon>Bacteria</taxon>
        <taxon>Pseudomonadati</taxon>
        <taxon>Thermodesulfobacteriota</taxon>
        <taxon>Desulfobacteria</taxon>
        <taxon>Desulfobacterales</taxon>
        <taxon>Desulfobacteraceae</taxon>
        <taxon>Desulfobacter</taxon>
    </lineage>
</organism>
<feature type="domain" description="AMP-binding enzyme C-terminal" evidence="2">
    <location>
        <begin position="502"/>
        <end position="576"/>
    </location>
</feature>
<evidence type="ECO:0000313" key="4">
    <source>
        <dbReference type="EMBL" id="RAM00795.1"/>
    </source>
</evidence>
<dbReference type="InterPro" id="IPR000873">
    <property type="entry name" value="AMP-dep_synth/lig_dom"/>
</dbReference>
<dbReference type="Gene3D" id="3.40.50.12780">
    <property type="entry name" value="N-terminal domain of ligase-like"/>
    <property type="match status" value="1"/>
</dbReference>
<dbReference type="PANTHER" id="PTHR24096">
    <property type="entry name" value="LONG-CHAIN-FATTY-ACID--COA LIGASE"/>
    <property type="match status" value="1"/>
</dbReference>
<dbReference type="AlphaFoldDB" id="A0A328FCI5"/>
<dbReference type="Gene3D" id="3.30.300.30">
    <property type="match status" value="1"/>
</dbReference>
<feature type="domain" description="AMP-dependent synthetase/ligase" evidence="1">
    <location>
        <begin position="43"/>
        <end position="447"/>
    </location>
</feature>
<evidence type="ECO:0000313" key="5">
    <source>
        <dbReference type="Proteomes" id="UP000248798"/>
    </source>
</evidence>
<accession>A0A328FCI5</accession>
<proteinExistence type="predicted"/>
<dbReference type="InterPro" id="IPR020845">
    <property type="entry name" value="AMP-binding_CS"/>
</dbReference>
<protein>
    <submittedName>
        <fullName evidence="4">Long-chain fatty acid--CoA ligase</fullName>
    </submittedName>
</protein>
<reference evidence="4 5" key="1">
    <citation type="submission" date="2018-06" db="EMBL/GenBank/DDBJ databases">
        <title>Complete Genome Sequence of Desulfobacter hydrogenophilus (DSM3380).</title>
        <authorList>
            <person name="Marietou A."/>
            <person name="Schreiber L."/>
            <person name="Marshall I."/>
            <person name="Jorgensen B."/>
        </authorList>
    </citation>
    <scope>NUCLEOTIDE SEQUENCE [LARGE SCALE GENOMIC DNA]</scope>
    <source>
        <strain evidence="4 5">DSM 3380</strain>
    </source>
</reference>
<evidence type="ECO:0000259" key="2">
    <source>
        <dbReference type="Pfam" id="PF13193"/>
    </source>
</evidence>
<dbReference type="InterPro" id="IPR025110">
    <property type="entry name" value="AMP-bd_C"/>
</dbReference>
<keyword evidence="6" id="KW-1185">Reference proteome</keyword>
<dbReference type="Proteomes" id="UP000293902">
    <property type="component" value="Chromosome"/>
</dbReference>
<dbReference type="InterPro" id="IPR042099">
    <property type="entry name" value="ANL_N_sf"/>
</dbReference>
<gene>
    <name evidence="4" type="ORF">DO021_17200</name>
    <name evidence="3" type="ORF">EYB58_21885</name>
</gene>
<reference evidence="3 6" key="2">
    <citation type="submission" date="2019-02" db="EMBL/GenBank/DDBJ databases">
        <title>Complete genome sequence of Desulfobacter hydrogenophilus AcRS1.</title>
        <authorList>
            <person name="Marietou A."/>
            <person name="Lund M.B."/>
            <person name="Marshall I.P.G."/>
            <person name="Schreiber L."/>
            <person name="Jorgensen B."/>
        </authorList>
    </citation>
    <scope>NUCLEOTIDE SEQUENCE [LARGE SCALE GENOMIC DNA]</scope>
    <source>
        <strain evidence="3 6">AcRS1</strain>
    </source>
</reference>
<dbReference type="SUPFAM" id="SSF56801">
    <property type="entry name" value="Acetyl-CoA synthetase-like"/>
    <property type="match status" value="1"/>
</dbReference>
<dbReference type="GO" id="GO:0016405">
    <property type="term" value="F:CoA-ligase activity"/>
    <property type="evidence" value="ECO:0007669"/>
    <property type="project" value="TreeGrafter"/>
</dbReference>
<dbReference type="Pfam" id="PF00501">
    <property type="entry name" value="AMP-binding"/>
    <property type="match status" value="1"/>
</dbReference>
<name>A0A328FCI5_9BACT</name>
<evidence type="ECO:0000259" key="1">
    <source>
        <dbReference type="Pfam" id="PF00501"/>
    </source>
</evidence>
<dbReference type="RefSeq" id="WP_111958923.1">
    <property type="nucleotide sequence ID" value="NZ_CP036313.1"/>
</dbReference>
<dbReference type="CDD" id="cd05936">
    <property type="entry name" value="FC-FACS_FadD_like"/>
    <property type="match status" value="1"/>
</dbReference>